<dbReference type="SUPFAM" id="SSF52172">
    <property type="entry name" value="CheY-like"/>
    <property type="match status" value="1"/>
</dbReference>
<name>A0ABR7V452_9FLAO</name>
<gene>
    <name evidence="3" type="ORF">HPE56_09805</name>
</gene>
<accession>A0ABR7V452</accession>
<dbReference type="Gene3D" id="3.40.50.2300">
    <property type="match status" value="1"/>
</dbReference>
<dbReference type="PANTHER" id="PTHR43228:SF1">
    <property type="entry name" value="TWO-COMPONENT RESPONSE REGULATOR ARR22"/>
    <property type="match status" value="1"/>
</dbReference>
<sequence>MCLFTLLKVMKIETVCIIDDDPIFVYGTKVLLNHNCSFCTTVIVHENGQEALEDLTSMINKGEQLPDVIFLDLNMPVMDGWEFLDEFVKLPLENIPRLYIVSSSIDQRDIEKAHTYTIVKDFIVKPLSDAVLSDLFKTIEQEDAVQPHDK</sequence>
<dbReference type="InterPro" id="IPR011006">
    <property type="entry name" value="CheY-like_superfamily"/>
</dbReference>
<dbReference type="EMBL" id="JABTCF010000005">
    <property type="protein sequence ID" value="MBD0778086.1"/>
    <property type="molecule type" value="Genomic_DNA"/>
</dbReference>
<dbReference type="InterPro" id="IPR052048">
    <property type="entry name" value="ST_Response_Regulator"/>
</dbReference>
<organism evidence="3 4">
    <name type="scientific">Maribacter aquimaris</name>
    <dbReference type="NCBI Taxonomy" id="2737171"/>
    <lineage>
        <taxon>Bacteria</taxon>
        <taxon>Pseudomonadati</taxon>
        <taxon>Bacteroidota</taxon>
        <taxon>Flavobacteriia</taxon>
        <taxon>Flavobacteriales</taxon>
        <taxon>Flavobacteriaceae</taxon>
        <taxon>Maribacter</taxon>
    </lineage>
</organism>
<keyword evidence="1" id="KW-0597">Phosphoprotein</keyword>
<dbReference type="InterPro" id="IPR001789">
    <property type="entry name" value="Sig_transdc_resp-reg_receiver"/>
</dbReference>
<evidence type="ECO:0000313" key="4">
    <source>
        <dbReference type="Proteomes" id="UP001166021"/>
    </source>
</evidence>
<protein>
    <submittedName>
        <fullName evidence="3">Response regulator</fullName>
    </submittedName>
</protein>
<evidence type="ECO:0000313" key="3">
    <source>
        <dbReference type="EMBL" id="MBD0778086.1"/>
    </source>
</evidence>
<comment type="caution">
    <text evidence="3">The sequence shown here is derived from an EMBL/GenBank/DDBJ whole genome shotgun (WGS) entry which is preliminary data.</text>
</comment>
<proteinExistence type="predicted"/>
<evidence type="ECO:0000259" key="2">
    <source>
        <dbReference type="PROSITE" id="PS50110"/>
    </source>
</evidence>
<keyword evidence="4" id="KW-1185">Reference proteome</keyword>
<reference evidence="3" key="1">
    <citation type="submission" date="2020-05" db="EMBL/GenBank/DDBJ databases">
        <title>The draft genome sequence of Maribacter sp. ANRC-HE7.</title>
        <authorList>
            <person name="Mu L."/>
        </authorList>
    </citation>
    <scope>NUCLEOTIDE SEQUENCE</scope>
    <source>
        <strain evidence="3">ANRC-HE7</strain>
    </source>
</reference>
<dbReference type="Proteomes" id="UP001166021">
    <property type="component" value="Unassembled WGS sequence"/>
</dbReference>
<dbReference type="SMART" id="SM00448">
    <property type="entry name" value="REC"/>
    <property type="match status" value="1"/>
</dbReference>
<feature type="modified residue" description="4-aspartylphosphate" evidence="1">
    <location>
        <position position="72"/>
    </location>
</feature>
<feature type="domain" description="Response regulatory" evidence="2">
    <location>
        <begin position="14"/>
        <end position="140"/>
    </location>
</feature>
<dbReference type="PROSITE" id="PS50110">
    <property type="entry name" value="RESPONSE_REGULATORY"/>
    <property type="match status" value="1"/>
</dbReference>
<dbReference type="PANTHER" id="PTHR43228">
    <property type="entry name" value="TWO-COMPONENT RESPONSE REGULATOR"/>
    <property type="match status" value="1"/>
</dbReference>
<evidence type="ECO:0000256" key="1">
    <source>
        <dbReference type="PROSITE-ProRule" id="PRU00169"/>
    </source>
</evidence>
<dbReference type="Pfam" id="PF00072">
    <property type="entry name" value="Response_reg"/>
    <property type="match status" value="1"/>
</dbReference>